<protein>
    <submittedName>
        <fullName evidence="2">Uncharacterized protein</fullName>
    </submittedName>
</protein>
<accession>A0A4V2F0G6</accession>
<comment type="caution">
    <text evidence="2">The sequence shown here is derived from an EMBL/GenBank/DDBJ whole genome shotgun (WGS) entry which is preliminary data.</text>
</comment>
<dbReference type="AlphaFoldDB" id="A0A4V2F0G6"/>
<evidence type="ECO:0000256" key="1">
    <source>
        <dbReference type="SAM" id="MobiDB-lite"/>
    </source>
</evidence>
<evidence type="ECO:0000313" key="2">
    <source>
        <dbReference type="EMBL" id="RZS70003.1"/>
    </source>
</evidence>
<dbReference type="RefSeq" id="WP_130486832.1">
    <property type="nucleotide sequence ID" value="NZ_CBCSEB010000025.1"/>
</dbReference>
<dbReference type="EMBL" id="SGWZ01000002">
    <property type="protein sequence ID" value="RZS70003.1"/>
    <property type="molecule type" value="Genomic_DNA"/>
</dbReference>
<reference evidence="2 3" key="1">
    <citation type="submission" date="2019-02" db="EMBL/GenBank/DDBJ databases">
        <title>Genomic Encyclopedia of Type Strains, Phase IV (KMG-IV): sequencing the most valuable type-strain genomes for metagenomic binning, comparative biology and taxonomic classification.</title>
        <authorList>
            <person name="Goeker M."/>
        </authorList>
    </citation>
    <scope>NUCLEOTIDE SEQUENCE [LARGE SCALE GENOMIC DNA]</scope>
    <source>
        <strain evidence="2 3">DSM 16618</strain>
    </source>
</reference>
<name>A0A4V2F0G6_9BURK</name>
<proteinExistence type="predicted"/>
<organism evidence="2 3">
    <name type="scientific">Kerstersia gyiorum</name>
    <dbReference type="NCBI Taxonomy" id="206506"/>
    <lineage>
        <taxon>Bacteria</taxon>
        <taxon>Pseudomonadati</taxon>
        <taxon>Pseudomonadota</taxon>
        <taxon>Betaproteobacteria</taxon>
        <taxon>Burkholderiales</taxon>
        <taxon>Alcaligenaceae</taxon>
        <taxon>Kerstersia</taxon>
    </lineage>
</organism>
<feature type="region of interest" description="Disordered" evidence="1">
    <location>
        <begin position="1"/>
        <end position="22"/>
    </location>
</feature>
<sequence length="149" mass="16462">MSNQADVPSDHTLVPSSPGDYRTPDTGAVLKTIVNPAPMLRTWQEHELVLPELCPASHNPGAGSCLRIRYRSRTRFLEVFSLGAYIRAFIGHRLVRDVEMLTQVVARDCAHVLGHQVEVEGCFVLPALGQTVRTRVQAGRLPRTGKRPA</sequence>
<evidence type="ECO:0000313" key="3">
    <source>
        <dbReference type="Proteomes" id="UP000292039"/>
    </source>
</evidence>
<gene>
    <name evidence="2" type="ORF">EV679_1391</name>
</gene>
<dbReference type="Proteomes" id="UP000292039">
    <property type="component" value="Unassembled WGS sequence"/>
</dbReference>